<gene>
    <name evidence="2" type="ORF">FLP30_09020</name>
</gene>
<feature type="compositionally biased region" description="Low complexity" evidence="1">
    <location>
        <begin position="563"/>
        <end position="572"/>
    </location>
</feature>
<feature type="region of interest" description="Disordered" evidence="1">
    <location>
        <begin position="552"/>
        <end position="572"/>
    </location>
</feature>
<proteinExistence type="predicted"/>
<dbReference type="InterPro" id="IPR010090">
    <property type="entry name" value="Phage_tape_meas"/>
</dbReference>
<dbReference type="KEGG" id="acek:FLP30_09020"/>
<dbReference type="NCBIfam" id="TIGR01760">
    <property type="entry name" value="tape_meas_TP901"/>
    <property type="match status" value="1"/>
</dbReference>
<dbReference type="Proteomes" id="UP000324536">
    <property type="component" value="Chromosome"/>
</dbReference>
<keyword evidence="3" id="KW-1185">Reference proteome</keyword>
<dbReference type="AlphaFoldDB" id="A0A5C1YSD2"/>
<evidence type="ECO:0000313" key="2">
    <source>
        <dbReference type="EMBL" id="QEO17857.1"/>
    </source>
</evidence>
<reference evidence="2 3" key="1">
    <citation type="submission" date="2019-09" db="EMBL/GenBank/DDBJ databases">
        <title>Genome sequencing of strain KACC 21233.</title>
        <authorList>
            <person name="Heo J."/>
            <person name="Kim S.-J."/>
            <person name="Kim J.-S."/>
            <person name="Hong S.-B."/>
            <person name="Kwon S.-W."/>
        </authorList>
    </citation>
    <scope>NUCLEOTIDE SEQUENCE [LARGE SCALE GENOMIC DNA]</scope>
    <source>
        <strain evidence="2 3">KACC 21233</strain>
    </source>
</reference>
<accession>A0A5C1YSD2</accession>
<dbReference type="RefSeq" id="WP_149279533.1">
    <property type="nucleotide sequence ID" value="NZ_CP043506.1"/>
</dbReference>
<evidence type="ECO:0000313" key="3">
    <source>
        <dbReference type="Proteomes" id="UP000324536"/>
    </source>
</evidence>
<evidence type="ECO:0000256" key="1">
    <source>
        <dbReference type="SAM" id="MobiDB-lite"/>
    </source>
</evidence>
<organism evidence="2 3">
    <name type="scientific">Acetobacter vaccinii</name>
    <dbReference type="NCBI Taxonomy" id="2592655"/>
    <lineage>
        <taxon>Bacteria</taxon>
        <taxon>Pseudomonadati</taxon>
        <taxon>Pseudomonadota</taxon>
        <taxon>Alphaproteobacteria</taxon>
        <taxon>Acetobacterales</taxon>
        <taxon>Acetobacteraceae</taxon>
        <taxon>Acetobacter</taxon>
    </lineage>
</organism>
<sequence>MATVIDALVITLGLDPKGVKKGSADAEGAMGKARAAAAHMGAGIDRGAQQGADAIRKLSREALSFFAVLTAGKTLKAFVSDTTSSNVALGNMARNLGVSAQSLGAWQTVAKAFGGTASDVSGSMQSLVSQFQTIDGRQNLGRVFGQMGVGLAGANGQMRDMSELLPDLARAAQRLGPQQFAALGSQAGFSQGFINMLEQGPDKIASLYRALRQYAPTEADVKASGQLMMDWTKLTAQSEAFGRTIMTSLTPEVHDLMQWVSQLIDKNQDWIRQDIDIYAKKIGEAIKNADWKAVGENLRTILDALRQIDWKAVSAGIISFASGANSAAKAVGGWGKALEYLFALWMGSKFLTVLGNARLLAAASGLSLGAPVIAAWATYALAKGGEPSLAKDDTIPRKLAFAPSTTKGSDFDVFAASVAQIEHASYGQMGGAGHKYAGKYQMGMDAISDASKRLGIATPTLPEFLANPELQEKIFQAHTKNNEAYLNAYSDEFRNAAPERKLEILGYAHNQGATAAAKWLKTGVAGHDANNTYGTAYSDLIHRNLEASHAALATAQAKPPQPTSNTSTSTQTAHITINAPSGNARDIANEVGQQLQALNFRGRQTNLATQ</sequence>
<dbReference type="EMBL" id="CP043506">
    <property type="protein sequence ID" value="QEO17857.1"/>
    <property type="molecule type" value="Genomic_DNA"/>
</dbReference>
<protein>
    <submittedName>
        <fullName evidence="2">Phage tail tape measure protein</fullName>
    </submittedName>
</protein>
<dbReference type="OrthoDB" id="7271302at2"/>
<name>A0A5C1YSD2_9PROT</name>